<gene>
    <name evidence="1" type="ORF">COB11_07835</name>
</gene>
<dbReference type="Proteomes" id="UP000217838">
    <property type="component" value="Unassembled WGS sequence"/>
</dbReference>
<evidence type="ECO:0000313" key="1">
    <source>
        <dbReference type="EMBL" id="PCI92264.1"/>
    </source>
</evidence>
<dbReference type="AlphaFoldDB" id="A0A2A4YC15"/>
<sequence length="599" mass="65687">MRKTIWIFFLCVNVGTLFGAIKIGDAYFQTTNADASGAIDDTNYPLLAAPDKVSATINLPQPYRLRAWMGGAMLWATGKKETNPLDGYFVARDVPGSNIWPAENFQQAAVIADPIILTYSEPPGAGSSHSARGINITLPYPYLKPDASYGPQCQAASSTWSTAPLTVETDPVPMMLVYPSNTAPTDGVKSDDTIWGPTAMVVDRMGDWDTDLIYQNPNDPYVKTSFSNTTGQGQYIKCTVTQGSPFVFFECRGVEYIVISNRLTTSGSPAQTNLLVAATTPAALTGTTAIDYVRFAGNQVDPAQFSSSDTLNPINRQDNFTTFALYYKNDISINFTRGTATTEPQNSVIQLPNKTSKFYFVLAGVPTIHGYPITGNTYAQAIALPDNDVNAYLQDLGRYAFNFITNTQVSYTVTDQTFLDTTYTASFGHPYGTASTVVSDSNSTVMCLQPHHYQDQLFATGLTPTVLSGTTPFAPTGADDLIYWTVRGDLKTILGSSFTTNYVFSNFLPTMPPPFWTDCVTLSNPSQQVTIGQLLFDSIDNEYINNLTDPNFAPWNTAYFKQNKGIYDVGKTLAKGGKQLGLILQYLHEKKWNQFLYLP</sequence>
<name>A0A2A4YC15_UNCAE</name>
<proteinExistence type="predicted"/>
<evidence type="ECO:0000313" key="2">
    <source>
        <dbReference type="Proteomes" id="UP000217838"/>
    </source>
</evidence>
<organism evidence="1 2">
    <name type="scientific">Aerophobetes bacterium</name>
    <dbReference type="NCBI Taxonomy" id="2030807"/>
    <lineage>
        <taxon>Bacteria</taxon>
        <taxon>Candidatus Aerophobota</taxon>
    </lineage>
</organism>
<accession>A0A2A4YC15</accession>
<protein>
    <submittedName>
        <fullName evidence="1">Uncharacterized protein</fullName>
    </submittedName>
</protein>
<comment type="caution">
    <text evidence="1">The sequence shown here is derived from an EMBL/GenBank/DDBJ whole genome shotgun (WGS) entry which is preliminary data.</text>
</comment>
<dbReference type="EMBL" id="NVUU01000115">
    <property type="protein sequence ID" value="PCI92264.1"/>
    <property type="molecule type" value="Genomic_DNA"/>
</dbReference>
<reference evidence="2" key="1">
    <citation type="submission" date="2017-08" db="EMBL/GenBank/DDBJ databases">
        <title>A dynamic microbial community with high functional redundancy inhabits the cold, oxic subseafloor aquifer.</title>
        <authorList>
            <person name="Tully B.J."/>
            <person name="Wheat C.G."/>
            <person name="Glazer B.T."/>
            <person name="Huber J.A."/>
        </authorList>
    </citation>
    <scope>NUCLEOTIDE SEQUENCE [LARGE SCALE GENOMIC DNA]</scope>
</reference>